<dbReference type="HOGENOM" id="CLU_054212_2_1_6"/>
<dbReference type="PANTHER" id="PTHR38684">
    <property type="entry name" value="PROTEIN AMPE"/>
    <property type="match status" value="1"/>
</dbReference>
<gene>
    <name evidence="2" type="primary">ampE</name>
    <name evidence="2" type="ordered locus">CBUD_1615</name>
</gene>
<name>A9KED3_COXBN</name>
<keyword evidence="1" id="KW-0472">Membrane</keyword>
<keyword evidence="1" id="KW-1133">Transmembrane helix</keyword>
<dbReference type="GO" id="GO:0046677">
    <property type="term" value="P:response to antibiotic"/>
    <property type="evidence" value="ECO:0007669"/>
    <property type="project" value="TreeGrafter"/>
</dbReference>
<protein>
    <submittedName>
        <fullName evidence="2">Beta-lactamase induction protein</fullName>
    </submittedName>
</protein>
<feature type="transmembrane region" description="Helical" evidence="1">
    <location>
        <begin position="42"/>
        <end position="69"/>
    </location>
</feature>
<dbReference type="GO" id="GO:0005886">
    <property type="term" value="C:plasma membrane"/>
    <property type="evidence" value="ECO:0007669"/>
    <property type="project" value="TreeGrafter"/>
</dbReference>
<feature type="transmembrane region" description="Helical" evidence="1">
    <location>
        <begin position="236"/>
        <end position="257"/>
    </location>
</feature>
<dbReference type="RefSeq" id="WP_011997180.1">
    <property type="nucleotide sequence ID" value="NC_009727.1"/>
</dbReference>
<evidence type="ECO:0000313" key="3">
    <source>
        <dbReference type="Proteomes" id="UP000008555"/>
    </source>
</evidence>
<evidence type="ECO:0000313" key="2">
    <source>
        <dbReference type="EMBL" id="ABS76757.1"/>
    </source>
</evidence>
<dbReference type="KEGG" id="cbd:CBUD_1615"/>
<accession>A9KED3</accession>
<reference evidence="2 3" key="1">
    <citation type="journal article" date="2009" name="Infect. Immun.">
        <title>Comparative genomics reveal extensive transposon-mediated genomic plasticity and diversity among potential effector proteins within the genus Coxiella.</title>
        <authorList>
            <person name="Beare P.A."/>
            <person name="Unsworth N."/>
            <person name="Andoh M."/>
            <person name="Voth D.E."/>
            <person name="Omsland A."/>
            <person name="Gilk S.D."/>
            <person name="Williams K.P."/>
            <person name="Sobral B.W."/>
            <person name="Kupko J.J.III."/>
            <person name="Porcella S.F."/>
            <person name="Samuel J.E."/>
            <person name="Heinzen R.A."/>
        </authorList>
    </citation>
    <scope>NUCLEOTIDE SEQUENCE [LARGE SCALE GENOMIC DNA]</scope>
    <source>
        <strain evidence="2 3">Dugway 5J108-111</strain>
    </source>
</reference>
<dbReference type="Pfam" id="PF17113">
    <property type="entry name" value="AmpE"/>
    <property type="match status" value="1"/>
</dbReference>
<sequence>MALTAVLLCLVIQRWLHFDSYTRQYNWFEPYYQWLKARFGQTFHWNGLGGVAIIILPVVFIYILVALFICRTLTIVGYYFLTVAVLWYCMDVRSLAKSQSGAVAQKVLIHVYERVFALIFWLLILGSTGVVLYTLVITLRQFLEKSPAQNNEEGTGLLSAVAIVQGVLDWLPLRLIGITFALVGHFSPTFALWRLKVLTGIDKTPDLAAACGLTALDMNKETKLLSLEELKSLDGLISRALWVWLVVIALFTIGRWIG</sequence>
<dbReference type="AlphaFoldDB" id="A9KED3"/>
<dbReference type="Proteomes" id="UP000008555">
    <property type="component" value="Chromosome"/>
</dbReference>
<proteinExistence type="predicted"/>
<keyword evidence="1" id="KW-0812">Transmembrane</keyword>
<evidence type="ECO:0000256" key="1">
    <source>
        <dbReference type="SAM" id="Phobius"/>
    </source>
</evidence>
<feature type="transmembrane region" description="Helical" evidence="1">
    <location>
        <begin position="157"/>
        <end position="183"/>
    </location>
</feature>
<feature type="transmembrane region" description="Helical" evidence="1">
    <location>
        <begin position="116"/>
        <end position="136"/>
    </location>
</feature>
<dbReference type="EMBL" id="CP000733">
    <property type="protein sequence ID" value="ABS76757.1"/>
    <property type="molecule type" value="Genomic_DNA"/>
</dbReference>
<feature type="transmembrane region" description="Helical" evidence="1">
    <location>
        <begin position="76"/>
        <end position="96"/>
    </location>
</feature>
<dbReference type="PANTHER" id="PTHR38684:SF1">
    <property type="entry name" value="PROTEIN AMPE"/>
    <property type="match status" value="1"/>
</dbReference>
<dbReference type="InterPro" id="IPR052966">
    <property type="entry name" value="Beta-lactamase_Reg"/>
</dbReference>
<dbReference type="InterPro" id="IPR031347">
    <property type="entry name" value="AmpE"/>
</dbReference>
<organism evidence="2 3">
    <name type="scientific">Coxiella burnetii (strain Dugway 5J108-111)</name>
    <dbReference type="NCBI Taxonomy" id="434922"/>
    <lineage>
        <taxon>Bacteria</taxon>
        <taxon>Pseudomonadati</taxon>
        <taxon>Pseudomonadota</taxon>
        <taxon>Gammaproteobacteria</taxon>
        <taxon>Legionellales</taxon>
        <taxon>Coxiellaceae</taxon>
        <taxon>Coxiella</taxon>
    </lineage>
</organism>